<proteinExistence type="predicted"/>
<organism evidence="1 2">
    <name type="scientific">Mastigocoleus testarum BC008</name>
    <dbReference type="NCBI Taxonomy" id="371196"/>
    <lineage>
        <taxon>Bacteria</taxon>
        <taxon>Bacillati</taxon>
        <taxon>Cyanobacteriota</taxon>
        <taxon>Cyanophyceae</taxon>
        <taxon>Nostocales</taxon>
        <taxon>Hapalosiphonaceae</taxon>
        <taxon>Mastigocoleus</taxon>
    </lineage>
</organism>
<comment type="caution">
    <text evidence="1">The sequence shown here is derived from an EMBL/GenBank/DDBJ whole genome shotgun (WGS) entry which is preliminary data.</text>
</comment>
<dbReference type="Proteomes" id="UP000053372">
    <property type="component" value="Unassembled WGS sequence"/>
</dbReference>
<dbReference type="Gene3D" id="2.60.40.1120">
    <property type="entry name" value="Carboxypeptidase-like, regulatory domain"/>
    <property type="match status" value="2"/>
</dbReference>
<dbReference type="RefSeq" id="WP_058183490.1">
    <property type="nucleotide sequence ID" value="NZ_LMTZ01000055.1"/>
</dbReference>
<keyword evidence="2" id="KW-1185">Reference proteome</keyword>
<dbReference type="EMBL" id="LMTZ01000055">
    <property type="protein sequence ID" value="KST68637.1"/>
    <property type="molecule type" value="Genomic_DNA"/>
</dbReference>
<sequence length="224" mass="25047">MSQWLTITPPLHQIAIVGQVNDSETDNALRDVSVEITEKPPKFQRYCQLQSLQYGSQWDKMKQRCDLTYTSIDGYFYFADIPDGNYTLTFSIPHKGTRYGTTSVQTQVVRDAKGNINRTQNPDNSAILNISLIPTTLKGHILDVKGKAIANAKIKIEGTQETTISNSEGKYRFTQLEVSSTESNQRQLTLSVSGYGYSSITQIATIQQGTITTKDFTLSMTNKE</sequence>
<dbReference type="AlphaFoldDB" id="A0A0V7ZVH1"/>
<gene>
    <name evidence="1" type="ORF">BC008_33875</name>
</gene>
<dbReference type="SUPFAM" id="SSF117074">
    <property type="entry name" value="Hypothetical protein PA1324"/>
    <property type="match status" value="1"/>
</dbReference>
<dbReference type="Pfam" id="PF13620">
    <property type="entry name" value="CarboxypepD_reg"/>
    <property type="match status" value="1"/>
</dbReference>
<dbReference type="SUPFAM" id="SSF49464">
    <property type="entry name" value="Carboxypeptidase regulatory domain-like"/>
    <property type="match status" value="1"/>
</dbReference>
<reference evidence="1 2" key="1">
    <citation type="journal article" date="2015" name="Genome Announc.">
        <title>Draft Genome of the Euendolithic (true boring) Cyanobacterium Mastigocoleus testarum strain BC008.</title>
        <authorList>
            <person name="Guida B.S."/>
            <person name="Garcia-Pichel F."/>
        </authorList>
    </citation>
    <scope>NUCLEOTIDE SEQUENCE [LARGE SCALE GENOMIC DNA]</scope>
    <source>
        <strain evidence="1 2">BC008</strain>
    </source>
</reference>
<protein>
    <recommendedName>
        <fullName evidence="3">Carboxypeptidase regulatory-like domain-containing protein</fullName>
    </recommendedName>
</protein>
<dbReference type="OrthoDB" id="517322at2"/>
<evidence type="ECO:0000313" key="2">
    <source>
        <dbReference type="Proteomes" id="UP000053372"/>
    </source>
</evidence>
<evidence type="ECO:0008006" key="3">
    <source>
        <dbReference type="Google" id="ProtNLM"/>
    </source>
</evidence>
<dbReference type="InterPro" id="IPR008969">
    <property type="entry name" value="CarboxyPept-like_regulatory"/>
</dbReference>
<name>A0A0V7ZVH1_9CYAN</name>
<accession>A0A0V7ZVH1</accession>
<evidence type="ECO:0000313" key="1">
    <source>
        <dbReference type="EMBL" id="KST68637.1"/>
    </source>
</evidence>